<gene>
    <name evidence="1" type="ORF">C2845_PM15G11480</name>
</gene>
<name>A0A3L6Q5V3_PANMI</name>
<accession>A0A3L6Q5V3</accession>
<protein>
    <submittedName>
        <fullName evidence="1">Uncharacterized protein</fullName>
    </submittedName>
</protein>
<sequence>MVLQASHRVLAQGGDNQPGDGWAVMTSDNDERGMAAATGLLVVQFLAMMRLV</sequence>
<reference evidence="2" key="1">
    <citation type="journal article" date="2019" name="Nat. Commun.">
        <title>The genome of broomcorn millet.</title>
        <authorList>
            <person name="Zou C."/>
            <person name="Miki D."/>
            <person name="Li D."/>
            <person name="Tang Q."/>
            <person name="Xiao L."/>
            <person name="Rajput S."/>
            <person name="Deng P."/>
            <person name="Jia W."/>
            <person name="Huang R."/>
            <person name="Zhang M."/>
            <person name="Sun Y."/>
            <person name="Hu J."/>
            <person name="Fu X."/>
            <person name="Schnable P.S."/>
            <person name="Li F."/>
            <person name="Zhang H."/>
            <person name="Feng B."/>
            <person name="Zhu X."/>
            <person name="Liu R."/>
            <person name="Schnable J.C."/>
            <person name="Zhu J.-K."/>
            <person name="Zhang H."/>
        </authorList>
    </citation>
    <scope>NUCLEOTIDE SEQUENCE [LARGE SCALE GENOMIC DNA]</scope>
</reference>
<comment type="caution">
    <text evidence="1">The sequence shown here is derived from an EMBL/GenBank/DDBJ whole genome shotgun (WGS) entry which is preliminary data.</text>
</comment>
<proteinExistence type="predicted"/>
<dbReference type="EMBL" id="PQIB02000013">
    <property type="protein sequence ID" value="RLM73043.1"/>
    <property type="molecule type" value="Genomic_DNA"/>
</dbReference>
<keyword evidence="2" id="KW-1185">Reference proteome</keyword>
<evidence type="ECO:0000313" key="1">
    <source>
        <dbReference type="EMBL" id="RLM73043.1"/>
    </source>
</evidence>
<evidence type="ECO:0000313" key="2">
    <source>
        <dbReference type="Proteomes" id="UP000275267"/>
    </source>
</evidence>
<dbReference type="AlphaFoldDB" id="A0A3L6Q5V3"/>
<dbReference type="Proteomes" id="UP000275267">
    <property type="component" value="Unassembled WGS sequence"/>
</dbReference>
<organism evidence="1 2">
    <name type="scientific">Panicum miliaceum</name>
    <name type="common">Proso millet</name>
    <name type="synonym">Broomcorn millet</name>
    <dbReference type="NCBI Taxonomy" id="4540"/>
    <lineage>
        <taxon>Eukaryota</taxon>
        <taxon>Viridiplantae</taxon>
        <taxon>Streptophyta</taxon>
        <taxon>Embryophyta</taxon>
        <taxon>Tracheophyta</taxon>
        <taxon>Spermatophyta</taxon>
        <taxon>Magnoliopsida</taxon>
        <taxon>Liliopsida</taxon>
        <taxon>Poales</taxon>
        <taxon>Poaceae</taxon>
        <taxon>PACMAD clade</taxon>
        <taxon>Panicoideae</taxon>
        <taxon>Panicodae</taxon>
        <taxon>Paniceae</taxon>
        <taxon>Panicinae</taxon>
        <taxon>Panicum</taxon>
        <taxon>Panicum sect. Panicum</taxon>
    </lineage>
</organism>